<protein>
    <submittedName>
        <fullName evidence="1">Uncharacterized protein</fullName>
    </submittedName>
</protein>
<sequence>MTLGFISEFILNKGGAFALPGDTPVMLSARFTDAGDAGGIIDPRLFVEGFSHGSVFGFFSVLSGAGARGT</sequence>
<reference evidence="2" key="1">
    <citation type="journal article" date="2015" name="BMC Genomics">
        <title>Draft genome of a commonly misdiagnosed multidrug resistant pathogen Candida auris.</title>
        <authorList>
            <person name="Chatterjee S."/>
            <person name="Alampalli S.V."/>
            <person name="Nageshan R.K."/>
            <person name="Chettiar S.T."/>
            <person name="Joshi S."/>
            <person name="Tatu U.S."/>
        </authorList>
    </citation>
    <scope>NUCLEOTIDE SEQUENCE [LARGE SCALE GENOMIC DNA]</scope>
    <source>
        <strain evidence="2">6684</strain>
    </source>
</reference>
<dbReference type="VEuPathDB" id="FungiDB:QG37_00473"/>
<accession>A0A0L0P7C9</accession>
<comment type="caution">
    <text evidence="1">The sequence shown here is derived from an EMBL/GenBank/DDBJ whole genome shotgun (WGS) entry which is preliminary data.</text>
</comment>
<evidence type="ECO:0000313" key="1">
    <source>
        <dbReference type="EMBL" id="KNE02224.1"/>
    </source>
</evidence>
<dbReference type="Proteomes" id="UP000037122">
    <property type="component" value="Unassembled WGS sequence"/>
</dbReference>
<proteinExistence type="predicted"/>
<dbReference type="AlphaFoldDB" id="A0A0L0P7C9"/>
<organism evidence="1 2">
    <name type="scientific">Candidozyma auris</name>
    <name type="common">Yeast</name>
    <name type="synonym">Candida auris</name>
    <dbReference type="NCBI Taxonomy" id="498019"/>
    <lineage>
        <taxon>Eukaryota</taxon>
        <taxon>Fungi</taxon>
        <taxon>Dikarya</taxon>
        <taxon>Ascomycota</taxon>
        <taxon>Saccharomycotina</taxon>
        <taxon>Pichiomycetes</taxon>
        <taxon>Metschnikowiaceae</taxon>
        <taxon>Candidozyma</taxon>
    </lineage>
</organism>
<dbReference type="EMBL" id="LGST01000004">
    <property type="protein sequence ID" value="KNE02224.1"/>
    <property type="molecule type" value="Genomic_DNA"/>
</dbReference>
<name>A0A0L0P7C9_CANAR</name>
<gene>
    <name evidence="1" type="ORF">QG37_00473</name>
</gene>
<evidence type="ECO:0000313" key="2">
    <source>
        <dbReference type="Proteomes" id="UP000037122"/>
    </source>
</evidence>